<dbReference type="AlphaFoldDB" id="I0UWH4"/>
<dbReference type="Pfam" id="PF00300">
    <property type="entry name" value="His_Phos_1"/>
    <property type="match status" value="1"/>
</dbReference>
<evidence type="ECO:0000256" key="1">
    <source>
        <dbReference type="PIRSR" id="PIRSR613078-2"/>
    </source>
</evidence>
<evidence type="ECO:0000313" key="2">
    <source>
        <dbReference type="EMBL" id="EID52227.1"/>
    </source>
</evidence>
<reference evidence="2" key="1">
    <citation type="submission" date="2012-03" db="EMBL/GenBank/DDBJ databases">
        <authorList>
            <person name="Durkin A.S."/>
            <person name="McCorrison J."/>
            <person name="Torralba M."/>
            <person name="Gillis M."/>
            <person name="Methe B."/>
            <person name="Sutton G."/>
            <person name="Nelson K.E."/>
        </authorList>
    </citation>
    <scope>NUCLEOTIDE SEQUENCE [LARGE SCALE GENOMIC DNA]</scope>
    <source>
        <strain evidence="2">F0474</strain>
    </source>
</reference>
<name>I0UWH4_9MICC</name>
<dbReference type="RefSeq" id="WP_006887072.1">
    <property type="nucleotide sequence ID" value="NZ_AJJQ01000003.1"/>
</dbReference>
<feature type="binding site" evidence="1">
    <location>
        <position position="66"/>
    </location>
    <ligand>
        <name>substrate</name>
    </ligand>
</feature>
<dbReference type="SUPFAM" id="SSF53254">
    <property type="entry name" value="Phosphoglycerate mutase-like"/>
    <property type="match status" value="1"/>
</dbReference>
<organism evidence="2 3">
    <name type="scientific">Rothia aeria F0474</name>
    <dbReference type="NCBI Taxonomy" id="1125724"/>
    <lineage>
        <taxon>Bacteria</taxon>
        <taxon>Bacillati</taxon>
        <taxon>Actinomycetota</taxon>
        <taxon>Actinomycetes</taxon>
        <taxon>Micrococcales</taxon>
        <taxon>Micrococcaceae</taxon>
        <taxon>Rothia</taxon>
    </lineage>
</organism>
<comment type="caution">
    <text evidence="2">The sequence shown here is derived from an EMBL/GenBank/DDBJ whole genome shotgun (WGS) entry which is preliminary data.</text>
</comment>
<evidence type="ECO:0000313" key="3">
    <source>
        <dbReference type="Proteomes" id="UP000004863"/>
    </source>
</evidence>
<dbReference type="OrthoDB" id="9810154at2"/>
<dbReference type="PANTHER" id="PTHR47623:SF1">
    <property type="entry name" value="OS09G0287300 PROTEIN"/>
    <property type="match status" value="1"/>
</dbReference>
<accession>I0UWH4</accession>
<protein>
    <submittedName>
        <fullName evidence="2">Phosphohistidine phosphatase SixA</fullName>
    </submittedName>
</protein>
<dbReference type="PATRIC" id="fig|1125724.3.peg.105"/>
<gene>
    <name evidence="2" type="ORF">HMPREF1324_1789</name>
</gene>
<sequence length="176" mass="19380">MTEISSRMKRDVKHLILMRHAEADWGLNDFDRPLTKRGHQQAAQAGAWLAERGYIPEQIMSSAALRTRQTTTWVSDALGEKGPTAHLDEGLYEVGASRIIARINGVSENVRSVLVVSHLPGIQDAAIQLTHPDSDQNVAMEMFYGFPPSSVAVFEVPGEWALLDGADAHLIAFKSF</sequence>
<dbReference type="SMART" id="SM00855">
    <property type="entry name" value="PGAM"/>
    <property type="match status" value="1"/>
</dbReference>
<dbReference type="Proteomes" id="UP000004863">
    <property type="component" value="Unassembled WGS sequence"/>
</dbReference>
<dbReference type="InterPro" id="IPR029033">
    <property type="entry name" value="His_PPase_superfam"/>
</dbReference>
<dbReference type="PANTHER" id="PTHR47623">
    <property type="entry name" value="OS09G0287300 PROTEIN"/>
    <property type="match status" value="1"/>
</dbReference>
<dbReference type="CDD" id="cd07067">
    <property type="entry name" value="HP_PGM_like"/>
    <property type="match status" value="1"/>
</dbReference>
<dbReference type="EMBL" id="AJJQ01000003">
    <property type="protein sequence ID" value="EID52227.1"/>
    <property type="molecule type" value="Genomic_DNA"/>
</dbReference>
<dbReference type="Gene3D" id="3.40.50.1240">
    <property type="entry name" value="Phosphoglycerate mutase-like"/>
    <property type="match status" value="1"/>
</dbReference>
<keyword evidence="3" id="KW-1185">Reference proteome</keyword>
<proteinExistence type="predicted"/>
<dbReference type="InterPro" id="IPR013078">
    <property type="entry name" value="His_Pase_superF_clade-1"/>
</dbReference>